<feature type="domain" description="B5" evidence="11">
    <location>
        <begin position="74"/>
        <end position="153"/>
    </location>
</feature>
<dbReference type="PANTHER" id="PTHR10947:SF0">
    <property type="entry name" value="PHENYLALANINE--TRNA LIGASE BETA SUBUNIT"/>
    <property type="match status" value="1"/>
</dbReference>
<keyword evidence="9" id="KW-0030">Aminoacyl-tRNA synthetase</keyword>
<dbReference type="PROSITE" id="PS51483">
    <property type="entry name" value="B5"/>
    <property type="match status" value="1"/>
</dbReference>
<dbReference type="Pfam" id="PF03483">
    <property type="entry name" value="B3_4"/>
    <property type="match status" value="1"/>
</dbReference>
<dbReference type="InterPro" id="IPR009061">
    <property type="entry name" value="DNA-bd_dom_put_sf"/>
</dbReference>
<evidence type="ECO:0000256" key="5">
    <source>
        <dbReference type="ARBA" id="ARBA00022741"/>
    </source>
</evidence>
<dbReference type="InterPro" id="IPR005147">
    <property type="entry name" value="tRNA_synthase_B5-dom"/>
</dbReference>
<dbReference type="SUPFAM" id="SSF55681">
    <property type="entry name" value="Class II aaRS and biotin synthetases"/>
    <property type="match status" value="1"/>
</dbReference>
<dbReference type="CDD" id="cd00769">
    <property type="entry name" value="PheRS_beta_core"/>
    <property type="match status" value="1"/>
</dbReference>
<reference evidence="12" key="1">
    <citation type="submission" date="2020-05" db="EMBL/GenBank/DDBJ databases">
        <authorList>
            <person name="Chiriac C."/>
            <person name="Salcher M."/>
            <person name="Ghai R."/>
            <person name="Kavagutti S V."/>
        </authorList>
    </citation>
    <scope>NUCLEOTIDE SEQUENCE</scope>
</reference>
<dbReference type="InterPro" id="IPR020825">
    <property type="entry name" value="Phe-tRNA_synthase-like_B3/B4"/>
</dbReference>
<evidence type="ECO:0000259" key="10">
    <source>
        <dbReference type="PROSITE" id="PS51447"/>
    </source>
</evidence>
<dbReference type="GO" id="GO:0004826">
    <property type="term" value="F:phenylalanine-tRNA ligase activity"/>
    <property type="evidence" value="ECO:0007669"/>
    <property type="project" value="UniProtKB-EC"/>
</dbReference>
<proteinExistence type="predicted"/>
<dbReference type="SUPFAM" id="SSF46955">
    <property type="entry name" value="Putative DNA-binding domain"/>
    <property type="match status" value="1"/>
</dbReference>
<evidence type="ECO:0000256" key="1">
    <source>
        <dbReference type="ARBA" id="ARBA00001946"/>
    </source>
</evidence>
<evidence type="ECO:0000256" key="4">
    <source>
        <dbReference type="ARBA" id="ARBA00022723"/>
    </source>
</evidence>
<dbReference type="Pfam" id="PF03484">
    <property type="entry name" value="B5"/>
    <property type="match status" value="1"/>
</dbReference>
<keyword evidence="5" id="KW-0547">Nucleotide-binding</keyword>
<dbReference type="Pfam" id="PF17759">
    <property type="entry name" value="tRNA_synthFbeta"/>
    <property type="match status" value="1"/>
</dbReference>
<dbReference type="GO" id="GO:0006432">
    <property type="term" value="P:phenylalanyl-tRNA aminoacylation"/>
    <property type="evidence" value="ECO:0007669"/>
    <property type="project" value="InterPro"/>
</dbReference>
<dbReference type="GO" id="GO:0005524">
    <property type="term" value="F:ATP binding"/>
    <property type="evidence" value="ECO:0007669"/>
    <property type="project" value="UniProtKB-KW"/>
</dbReference>
<dbReference type="SMART" id="SM00896">
    <property type="entry name" value="FDX-ACB"/>
    <property type="match status" value="1"/>
</dbReference>
<dbReference type="InterPro" id="IPR045060">
    <property type="entry name" value="Phe-tRNA-ligase_IIc_bsu"/>
</dbReference>
<dbReference type="InterPro" id="IPR036690">
    <property type="entry name" value="Fdx_antiC-bd_sf"/>
</dbReference>
<dbReference type="AlphaFoldDB" id="A0A6J6HKS2"/>
<keyword evidence="3" id="KW-0436">Ligase</keyword>
<evidence type="ECO:0000256" key="3">
    <source>
        <dbReference type="ARBA" id="ARBA00022598"/>
    </source>
</evidence>
<dbReference type="GO" id="GO:0000287">
    <property type="term" value="F:magnesium ion binding"/>
    <property type="evidence" value="ECO:0007669"/>
    <property type="project" value="InterPro"/>
</dbReference>
<dbReference type="InterPro" id="IPR041616">
    <property type="entry name" value="PheRS_beta_core"/>
</dbReference>
<evidence type="ECO:0000256" key="6">
    <source>
        <dbReference type="ARBA" id="ARBA00022840"/>
    </source>
</evidence>
<dbReference type="SMART" id="SM00874">
    <property type="entry name" value="B5"/>
    <property type="match status" value="1"/>
</dbReference>
<evidence type="ECO:0000256" key="8">
    <source>
        <dbReference type="ARBA" id="ARBA00022917"/>
    </source>
</evidence>
<evidence type="ECO:0000259" key="11">
    <source>
        <dbReference type="PROSITE" id="PS51483"/>
    </source>
</evidence>
<dbReference type="Gene3D" id="3.30.930.10">
    <property type="entry name" value="Bira Bifunctional Protein, Domain 2"/>
    <property type="match status" value="1"/>
</dbReference>
<dbReference type="GO" id="GO:0003723">
    <property type="term" value="F:RNA binding"/>
    <property type="evidence" value="ECO:0007669"/>
    <property type="project" value="InterPro"/>
</dbReference>
<dbReference type="Pfam" id="PF03147">
    <property type="entry name" value="FDX-ACB"/>
    <property type="match status" value="1"/>
</dbReference>
<dbReference type="SUPFAM" id="SSF56037">
    <property type="entry name" value="PheT/TilS domain"/>
    <property type="match status" value="1"/>
</dbReference>
<accession>A0A6J6HKS2</accession>
<keyword evidence="6" id="KW-0067">ATP-binding</keyword>
<dbReference type="EMBL" id="CAEZUN010000244">
    <property type="protein sequence ID" value="CAB4614372.1"/>
    <property type="molecule type" value="Genomic_DNA"/>
</dbReference>
<dbReference type="InterPro" id="IPR005121">
    <property type="entry name" value="Fdx_antiC-bd"/>
</dbReference>
<protein>
    <recommendedName>
        <fullName evidence="2">phenylalanine--tRNA ligase</fullName>
        <ecNumber evidence="2">6.1.1.20</ecNumber>
    </recommendedName>
</protein>
<dbReference type="InterPro" id="IPR045864">
    <property type="entry name" value="aa-tRNA-synth_II/BPL/LPL"/>
</dbReference>
<evidence type="ECO:0000256" key="9">
    <source>
        <dbReference type="ARBA" id="ARBA00023146"/>
    </source>
</evidence>
<dbReference type="PANTHER" id="PTHR10947">
    <property type="entry name" value="PHENYLALANYL-TRNA SYNTHETASE BETA CHAIN AND LEUCINE-RICH REPEAT-CONTAINING PROTEIN 47"/>
    <property type="match status" value="1"/>
</dbReference>
<organism evidence="12">
    <name type="scientific">freshwater metagenome</name>
    <dbReference type="NCBI Taxonomy" id="449393"/>
    <lineage>
        <taxon>unclassified sequences</taxon>
        <taxon>metagenomes</taxon>
        <taxon>ecological metagenomes</taxon>
    </lineage>
</organism>
<name>A0A6J6HKS2_9ZZZZ</name>
<feature type="domain" description="FDX-ACB" evidence="10">
    <location>
        <begin position="368"/>
        <end position="469"/>
    </location>
</feature>
<dbReference type="SUPFAM" id="SSF54991">
    <property type="entry name" value="Anticodon-binding domain of PheRS"/>
    <property type="match status" value="1"/>
</dbReference>
<dbReference type="PROSITE" id="PS51447">
    <property type="entry name" value="FDX_ACB"/>
    <property type="match status" value="1"/>
</dbReference>
<evidence type="ECO:0000256" key="7">
    <source>
        <dbReference type="ARBA" id="ARBA00022842"/>
    </source>
</evidence>
<dbReference type="EC" id="6.1.1.20" evidence="2"/>
<dbReference type="Gene3D" id="3.30.56.10">
    <property type="match status" value="1"/>
</dbReference>
<gene>
    <name evidence="12" type="ORF">UFOPK1826_01466</name>
</gene>
<dbReference type="GO" id="GO:0009328">
    <property type="term" value="C:phenylalanine-tRNA ligase complex"/>
    <property type="evidence" value="ECO:0007669"/>
    <property type="project" value="TreeGrafter"/>
</dbReference>
<dbReference type="Gene3D" id="3.30.70.380">
    <property type="entry name" value="Ferrodoxin-fold anticodon-binding domain"/>
    <property type="match status" value="1"/>
</dbReference>
<dbReference type="InterPro" id="IPR005146">
    <property type="entry name" value="B3/B4_tRNA-bd"/>
</dbReference>
<keyword evidence="7" id="KW-0460">Magnesium</keyword>
<evidence type="ECO:0000256" key="2">
    <source>
        <dbReference type="ARBA" id="ARBA00012814"/>
    </source>
</evidence>
<evidence type="ECO:0000313" key="12">
    <source>
        <dbReference type="EMBL" id="CAB4614372.1"/>
    </source>
</evidence>
<keyword evidence="4" id="KW-0479">Metal-binding</keyword>
<dbReference type="Gene3D" id="3.50.40.10">
    <property type="entry name" value="Phenylalanyl-trna Synthetase, Chain B, domain 3"/>
    <property type="match status" value="1"/>
</dbReference>
<comment type="cofactor">
    <cofactor evidence="1">
        <name>Mg(2+)</name>
        <dbReference type="ChEBI" id="CHEBI:18420"/>
    </cofactor>
</comment>
<sequence length="471" mass="51142">MVALETAFFEPSGVAITATRLGLRSEASLRFERGVDPYGIEAAVGRFAALLRESCPKLVVHAKGTDVKEKTLPRKQKVVSLRVSQVNRILGTKLSAKAINSLLAKIGFVTKSTSTGKIIALNIAVPSWRPDCETEIDLVEEVARHYGYENLGKIVPQSTMHGRLSPMQQRRRELREVVVGLGVSEAMPNPFLAPGDLLKTGLSEDLAIRLANPLVFEESVLRTSLRPGLLKAISYNLSHRNSDIALFEIGHAYPARPVVVAGELPDEFESLCIVAAGVTSEAAMNWWSQLSVTMGFGAQLDQKNVESGYHPTRSAALRRGKQLLGSVGEIDPIVLAKHGINVSVACLELNLSVLLTEIPKVSTAKSVSRFPRSDFDLAFSLKDSEPASSLLKVLRQAAGPELVDLALFDVYRAPESTQGSAQESPSSSARSLTFRFQLQARDRTLTDAEVSTARQRCIDAATKLGAQFRTV</sequence>
<keyword evidence="8" id="KW-0648">Protein biosynthesis</keyword>